<evidence type="ECO:0000313" key="3">
    <source>
        <dbReference type="Proteomes" id="UP000188268"/>
    </source>
</evidence>
<feature type="region of interest" description="Disordered" evidence="1">
    <location>
        <begin position="1"/>
        <end position="63"/>
    </location>
</feature>
<dbReference type="Gene3D" id="1.10.287.700">
    <property type="entry name" value="Helix hairpin bin"/>
    <property type="match status" value="1"/>
</dbReference>
<evidence type="ECO:0000256" key="1">
    <source>
        <dbReference type="SAM" id="MobiDB-lite"/>
    </source>
</evidence>
<reference evidence="2 3" key="1">
    <citation type="submission" date="2013-09" db="EMBL/GenBank/DDBJ databases">
        <title>Corchorus capsularis genome sequencing.</title>
        <authorList>
            <person name="Alam M."/>
            <person name="Haque M.S."/>
            <person name="Islam M.S."/>
            <person name="Emdad E.M."/>
            <person name="Islam M.M."/>
            <person name="Ahmed B."/>
            <person name="Halim A."/>
            <person name="Hossen Q.M.M."/>
            <person name="Hossain M.Z."/>
            <person name="Ahmed R."/>
            <person name="Khan M.M."/>
            <person name="Islam R."/>
            <person name="Rashid M.M."/>
            <person name="Khan S.A."/>
            <person name="Rahman M.S."/>
            <person name="Alam M."/>
        </authorList>
    </citation>
    <scope>NUCLEOTIDE SEQUENCE [LARGE SCALE GENOMIC DNA]</scope>
    <source>
        <strain evidence="3">cv. CVL-1</strain>
        <tissue evidence="2">Whole seedling</tissue>
    </source>
</reference>
<dbReference type="OrthoDB" id="1907061at2759"/>
<dbReference type="Gramene" id="OMO73989">
    <property type="protein sequence ID" value="OMO73989"/>
    <property type="gene ID" value="CCACVL1_17040"/>
</dbReference>
<dbReference type="EMBL" id="AWWV01011146">
    <property type="protein sequence ID" value="OMO73989.1"/>
    <property type="molecule type" value="Genomic_DNA"/>
</dbReference>
<name>A0A1R3HUB5_COCAP</name>
<dbReference type="Proteomes" id="UP000188268">
    <property type="component" value="Unassembled WGS sequence"/>
</dbReference>
<gene>
    <name evidence="2" type="ORF">CCACVL1_17040</name>
</gene>
<dbReference type="AlphaFoldDB" id="A0A1R3HUB5"/>
<organism evidence="2 3">
    <name type="scientific">Corchorus capsularis</name>
    <name type="common">Jute</name>
    <dbReference type="NCBI Taxonomy" id="210143"/>
    <lineage>
        <taxon>Eukaryota</taxon>
        <taxon>Viridiplantae</taxon>
        <taxon>Streptophyta</taxon>
        <taxon>Embryophyta</taxon>
        <taxon>Tracheophyta</taxon>
        <taxon>Spermatophyta</taxon>
        <taxon>Magnoliopsida</taxon>
        <taxon>eudicotyledons</taxon>
        <taxon>Gunneridae</taxon>
        <taxon>Pentapetalae</taxon>
        <taxon>rosids</taxon>
        <taxon>malvids</taxon>
        <taxon>Malvales</taxon>
        <taxon>Malvaceae</taxon>
        <taxon>Grewioideae</taxon>
        <taxon>Apeibeae</taxon>
        <taxon>Corchorus</taxon>
    </lineage>
</organism>
<keyword evidence="3" id="KW-1185">Reference proteome</keyword>
<feature type="compositionally biased region" description="Basic and acidic residues" evidence="1">
    <location>
        <begin position="7"/>
        <end position="63"/>
    </location>
</feature>
<sequence length="123" mass="13680">MGYLTGKTEETKQKASETVEKTKQMASETPEKTRQKALETADKTKEKFGETTESTRQKMGEMKLGIEDMAERKGYGARLGHEASGQGGATERIVIKVEDTQNISFFGKRQTVWVPIFVPVSCS</sequence>
<evidence type="ECO:0000313" key="2">
    <source>
        <dbReference type="EMBL" id="OMO73989.1"/>
    </source>
</evidence>
<protein>
    <submittedName>
        <fullName evidence="2">Uncharacterized protein</fullName>
    </submittedName>
</protein>
<accession>A0A1R3HUB5</accession>
<proteinExistence type="predicted"/>
<comment type="caution">
    <text evidence="2">The sequence shown here is derived from an EMBL/GenBank/DDBJ whole genome shotgun (WGS) entry which is preliminary data.</text>
</comment>